<dbReference type="SUPFAM" id="SSF55469">
    <property type="entry name" value="FMN-dependent nitroreductase-like"/>
    <property type="match status" value="1"/>
</dbReference>
<dbReference type="InterPro" id="IPR000415">
    <property type="entry name" value="Nitroreductase-like"/>
</dbReference>
<dbReference type="EMBL" id="DSEU01000070">
    <property type="protein sequence ID" value="HEM67865.1"/>
    <property type="molecule type" value="Genomic_DNA"/>
</dbReference>
<gene>
    <name evidence="1" type="ORF">ENO26_09945</name>
</gene>
<evidence type="ECO:0000313" key="1">
    <source>
        <dbReference type="EMBL" id="HEM67865.1"/>
    </source>
</evidence>
<proteinExistence type="predicted"/>
<name>A0A7J2U683_9CREN</name>
<reference evidence="1" key="1">
    <citation type="journal article" date="2020" name="mSystems">
        <title>Genome- and Community-Level Interaction Insights into Carbon Utilization and Element Cycling Functions of Hydrothermarchaeota in Hydrothermal Sediment.</title>
        <authorList>
            <person name="Zhou Z."/>
            <person name="Liu Y."/>
            <person name="Xu W."/>
            <person name="Pan J."/>
            <person name="Luo Z.H."/>
            <person name="Li M."/>
        </authorList>
    </citation>
    <scope>NUCLEOTIDE SEQUENCE [LARGE SCALE GENOMIC DNA]</scope>
    <source>
        <strain evidence="1">SpSt-125</strain>
    </source>
</reference>
<sequence>MNVARCAPSVGNRQPWIFIVVTDPKMKKRHAKIHMDVSCGTTSIAIACDENTSLRNVEEIQKILNLLPNCISISSAYIGIPQNYLTPKSRKELREIVFLNLYGNPLP</sequence>
<dbReference type="Gene3D" id="3.40.109.10">
    <property type="entry name" value="NADH Oxidase"/>
    <property type="match status" value="1"/>
</dbReference>
<organism evidence="1">
    <name type="scientific">Ignisphaera aggregans</name>
    <dbReference type="NCBI Taxonomy" id="334771"/>
    <lineage>
        <taxon>Archaea</taxon>
        <taxon>Thermoproteota</taxon>
        <taxon>Thermoprotei</taxon>
        <taxon>Desulfurococcales</taxon>
        <taxon>Desulfurococcaceae</taxon>
        <taxon>Ignisphaera</taxon>
    </lineage>
</organism>
<dbReference type="GO" id="GO:0016491">
    <property type="term" value="F:oxidoreductase activity"/>
    <property type="evidence" value="ECO:0007669"/>
    <property type="project" value="InterPro"/>
</dbReference>
<accession>A0A7J2U683</accession>
<dbReference type="AlphaFoldDB" id="A0A7J2U683"/>
<evidence type="ECO:0008006" key="2">
    <source>
        <dbReference type="Google" id="ProtNLM"/>
    </source>
</evidence>
<comment type="caution">
    <text evidence="1">The sequence shown here is derived from an EMBL/GenBank/DDBJ whole genome shotgun (WGS) entry which is preliminary data.</text>
</comment>
<protein>
    <recommendedName>
        <fullName evidence="2">Nitroreductase domain-containing protein</fullName>
    </recommendedName>
</protein>